<dbReference type="SUPFAM" id="SSF81891">
    <property type="entry name" value="Poly A polymerase C-terminal region-like"/>
    <property type="match status" value="1"/>
</dbReference>
<dbReference type="Pfam" id="PF13735">
    <property type="entry name" value="tRNA_NucTran2_2"/>
    <property type="match status" value="1"/>
</dbReference>
<dbReference type="SUPFAM" id="SSF81301">
    <property type="entry name" value="Nucleotidyltransferase"/>
    <property type="match status" value="1"/>
</dbReference>
<gene>
    <name evidence="13" type="ORF">MTBBW1_300066</name>
</gene>
<dbReference type="PANTHER" id="PTHR47545">
    <property type="entry name" value="MULTIFUNCTIONAL CCA PROTEIN"/>
    <property type="match status" value="1"/>
</dbReference>
<dbReference type="Proteomes" id="UP000191931">
    <property type="component" value="Unassembled WGS sequence"/>
</dbReference>
<dbReference type="GO" id="GO:0003723">
    <property type="term" value="F:RNA binding"/>
    <property type="evidence" value="ECO:0007669"/>
    <property type="project" value="UniProtKB-KW"/>
</dbReference>
<evidence type="ECO:0000256" key="9">
    <source>
        <dbReference type="RuleBase" id="RU003953"/>
    </source>
</evidence>
<protein>
    <submittedName>
        <fullName evidence="13">tRNA nucleotidyltransferase/poly(A) polymerase</fullName>
    </submittedName>
</protein>
<dbReference type="RefSeq" id="WP_080800003.1">
    <property type="nucleotide sequence ID" value="NZ_LT828541.1"/>
</dbReference>
<evidence type="ECO:0000313" key="14">
    <source>
        <dbReference type="Proteomes" id="UP000191931"/>
    </source>
</evidence>
<comment type="cofactor">
    <cofactor evidence="1">
        <name>Mg(2+)</name>
        <dbReference type="ChEBI" id="CHEBI:18420"/>
    </cofactor>
</comment>
<keyword evidence="14" id="KW-1185">Reference proteome</keyword>
<organism evidence="13 14">
    <name type="scientific">Desulfamplus magnetovallimortis</name>
    <dbReference type="NCBI Taxonomy" id="1246637"/>
    <lineage>
        <taxon>Bacteria</taxon>
        <taxon>Pseudomonadati</taxon>
        <taxon>Thermodesulfobacteriota</taxon>
        <taxon>Desulfobacteria</taxon>
        <taxon>Desulfobacterales</taxon>
        <taxon>Desulfobacteraceae</taxon>
        <taxon>Desulfamplus</taxon>
    </lineage>
</organism>
<keyword evidence="8 9" id="KW-0694">RNA-binding</keyword>
<dbReference type="GO" id="GO:0016779">
    <property type="term" value="F:nucleotidyltransferase activity"/>
    <property type="evidence" value="ECO:0007669"/>
    <property type="project" value="UniProtKB-KW"/>
</dbReference>
<keyword evidence="3" id="KW-0819">tRNA processing</keyword>
<name>A0A1W1HG13_9BACT</name>
<keyword evidence="2 9" id="KW-0808">Transferase</keyword>
<evidence type="ECO:0000256" key="2">
    <source>
        <dbReference type="ARBA" id="ARBA00022679"/>
    </source>
</evidence>
<dbReference type="AlphaFoldDB" id="A0A1W1HG13"/>
<dbReference type="InterPro" id="IPR032828">
    <property type="entry name" value="PolyA_RNA-bd"/>
</dbReference>
<evidence type="ECO:0000256" key="7">
    <source>
        <dbReference type="ARBA" id="ARBA00022842"/>
    </source>
</evidence>
<keyword evidence="7" id="KW-0460">Magnesium</keyword>
<dbReference type="Pfam" id="PF01743">
    <property type="entry name" value="PolyA_pol"/>
    <property type="match status" value="1"/>
</dbReference>
<dbReference type="GO" id="GO:0000166">
    <property type="term" value="F:nucleotide binding"/>
    <property type="evidence" value="ECO:0007669"/>
    <property type="project" value="UniProtKB-KW"/>
</dbReference>
<reference evidence="13 14" key="1">
    <citation type="submission" date="2017-03" db="EMBL/GenBank/DDBJ databases">
        <authorList>
            <person name="Afonso C.L."/>
            <person name="Miller P.J."/>
            <person name="Scott M.A."/>
            <person name="Spackman E."/>
            <person name="Goraichik I."/>
            <person name="Dimitrov K.M."/>
            <person name="Suarez D.L."/>
            <person name="Swayne D.E."/>
        </authorList>
    </citation>
    <scope>NUCLEOTIDE SEQUENCE [LARGE SCALE GENOMIC DNA]</scope>
    <source>
        <strain evidence="13">PRJEB14757</strain>
    </source>
</reference>
<evidence type="ECO:0000256" key="5">
    <source>
        <dbReference type="ARBA" id="ARBA00022723"/>
    </source>
</evidence>
<evidence type="ECO:0000256" key="6">
    <source>
        <dbReference type="ARBA" id="ARBA00022741"/>
    </source>
</evidence>
<dbReference type="OrthoDB" id="9805698at2"/>
<evidence type="ECO:0000256" key="8">
    <source>
        <dbReference type="ARBA" id="ARBA00022884"/>
    </source>
</evidence>
<sequence>MHSDKKTTSNIAKTTQNHSATYVFDIVNKLVSRGFKAYIAGGAVRDMLLENPSRDYDIVTNAPIDIIPDIFKGKTVKKVGKSFLVSIIDGVEVASCRSGAENVQSESEKGHYYTEQQDYSNKSNFMSFPECDFMSFPECDLAHRDFTINSMAFDPLAEKLIDPFGGKNDLIKKIIRFTGDPCKRIEEDPLRMVRACRFVCSIKGGLASSTFRAIMKHKDLLKEHTAFERVRAEIMKAMSHEKPSIFFRTLLDTGMLEIIMPSLHRCVELDGGPHHGETVFEHCMMTGDSLSPRKPLLRLAGYLHDVGKYDAATIKDGELTFAGHEKMAEEVTSDLKKLRFSCREISYIDAVIKTHMRPLKEDTTAKAVRRLLAFLNRHGVKWKTFLQMRIADKSANLAKAPYMPEDIKLRVSKIRQELYRQDNIAFSIKDLAINGNDVMQTLNIKPGKAVGEIMDTLLEKVLENPEINTPQDLKKILMSFKHKD</sequence>
<dbReference type="InterPro" id="IPR032810">
    <property type="entry name" value="CCA-adding_enz_C"/>
</dbReference>
<comment type="similarity">
    <text evidence="9">Belongs to the tRNA nucleotidyltransferase/poly(A) polymerase family.</text>
</comment>
<dbReference type="Gene3D" id="3.30.460.10">
    <property type="entry name" value="Beta Polymerase, domain 2"/>
    <property type="match status" value="1"/>
</dbReference>
<evidence type="ECO:0000259" key="12">
    <source>
        <dbReference type="Pfam" id="PF13735"/>
    </source>
</evidence>
<feature type="domain" description="tRNA nucleotidyltransferase/poly(A) polymerase RNA and SrmB- binding" evidence="11">
    <location>
        <begin position="207"/>
        <end position="264"/>
    </location>
</feature>
<keyword evidence="5" id="KW-0479">Metal-binding</keyword>
<evidence type="ECO:0000259" key="10">
    <source>
        <dbReference type="Pfam" id="PF01743"/>
    </source>
</evidence>
<dbReference type="InterPro" id="IPR043519">
    <property type="entry name" value="NT_sf"/>
</dbReference>
<dbReference type="GO" id="GO:0008033">
    <property type="term" value="P:tRNA processing"/>
    <property type="evidence" value="ECO:0007669"/>
    <property type="project" value="UniProtKB-KW"/>
</dbReference>
<dbReference type="InterPro" id="IPR002646">
    <property type="entry name" value="PolA_pol_head_dom"/>
</dbReference>
<evidence type="ECO:0000313" key="13">
    <source>
        <dbReference type="EMBL" id="SLM31335.1"/>
    </source>
</evidence>
<evidence type="ECO:0000259" key="11">
    <source>
        <dbReference type="Pfam" id="PF12627"/>
    </source>
</evidence>
<dbReference type="Gene3D" id="1.10.246.80">
    <property type="match status" value="1"/>
</dbReference>
<evidence type="ECO:0000256" key="1">
    <source>
        <dbReference type="ARBA" id="ARBA00001946"/>
    </source>
</evidence>
<keyword evidence="4" id="KW-0548">Nucleotidyltransferase</keyword>
<proteinExistence type="inferred from homology"/>
<feature type="domain" description="Poly A polymerase head" evidence="10">
    <location>
        <begin position="37"/>
        <end position="176"/>
    </location>
</feature>
<feature type="domain" description="CCA-adding enzyme C-terminal" evidence="12">
    <location>
        <begin position="329"/>
        <end position="473"/>
    </location>
</feature>
<dbReference type="Pfam" id="PF12627">
    <property type="entry name" value="PolyA_pol_RNAbd"/>
    <property type="match status" value="1"/>
</dbReference>
<dbReference type="STRING" id="1246637.MTBBW1_300066"/>
<dbReference type="Gene3D" id="1.10.3090.10">
    <property type="entry name" value="cca-adding enzyme, domain 2"/>
    <property type="match status" value="1"/>
</dbReference>
<evidence type="ECO:0000256" key="4">
    <source>
        <dbReference type="ARBA" id="ARBA00022695"/>
    </source>
</evidence>
<accession>A0A1W1HG13</accession>
<dbReference type="GO" id="GO:0046872">
    <property type="term" value="F:metal ion binding"/>
    <property type="evidence" value="ECO:0007669"/>
    <property type="project" value="UniProtKB-KW"/>
</dbReference>
<dbReference type="InterPro" id="IPR050124">
    <property type="entry name" value="tRNA_CCA-adding_enzyme"/>
</dbReference>
<evidence type="ECO:0000256" key="3">
    <source>
        <dbReference type="ARBA" id="ARBA00022694"/>
    </source>
</evidence>
<dbReference type="EMBL" id="FWEV01000224">
    <property type="protein sequence ID" value="SLM31335.1"/>
    <property type="molecule type" value="Genomic_DNA"/>
</dbReference>
<keyword evidence="6" id="KW-0547">Nucleotide-binding</keyword>